<feature type="compositionally biased region" description="Acidic residues" evidence="1">
    <location>
        <begin position="1"/>
        <end position="12"/>
    </location>
</feature>
<feature type="domain" description="Nucleoside phosphorylase" evidence="3">
    <location>
        <begin position="460"/>
        <end position="666"/>
    </location>
</feature>
<evidence type="ECO:0000256" key="2">
    <source>
        <dbReference type="SAM" id="Phobius"/>
    </source>
</evidence>
<accession>A0ABT0UQ21</accession>
<dbReference type="SUPFAM" id="SSF53167">
    <property type="entry name" value="Purine and uridine phosphorylases"/>
    <property type="match status" value="1"/>
</dbReference>
<feature type="region of interest" description="Disordered" evidence="1">
    <location>
        <begin position="1"/>
        <end position="29"/>
    </location>
</feature>
<keyword evidence="5" id="KW-1185">Reference proteome</keyword>
<dbReference type="Pfam" id="PF01048">
    <property type="entry name" value="PNP_UDP_1"/>
    <property type="match status" value="1"/>
</dbReference>
<sequence length="684" mass="74381">MTATTEDDDEPMTESTASRGSAGACDDLPDGDSARPGFAACREAAHRVRAAPGGRRAVGALRPRGVSWVIRDRAPLAVLLYLAGREGRLVWQGPGGFALLEPPAARTELWRGARFGGLRLVLLRWLDRRWGAVVFGVPPFLVLLVAFALLPFPAMHASILVMVMVALVYTVGVLLVQLVWQVFFGRTHSIGERADSAELAELWSVRLFHQEQPHRIDELTTQTRVRLHRLIAAGVRQPVADRGAQMGPVRLATALAVARAGVTGDEALAWLDRLGDRVLHGPDGGHVLWSLGARPEDLLAFPERTVPFVRFFLVSVVGVVLGLVYLLMGQEREACAPDRCGTAADSYGRALTWTAYQLVWDTAPGIEPVSRTAVVFGWTSSAVLPSVMLVTLAAFTFHTRDLARQRRHRIETRRQSMGTSRVLIVTVADVERDAVLDALESHTGREIEPDFDAPIPVFDVGLVGGARLFVVQAAQGSTNAAGVPAVTGDAIRHLEPHYALITGICYGLRPDPQQLGDVLISEKIHDLDHGKLVDSEKTRDLEHGKPIDGDRRVHERLRGEYVVTSPMLLSAARAAQRSWSRKSTVRVSAGLMLSWGKLLNSATTVRELVDRHPDAIGGDMEGAAFYAAARSAGVESILIKSICDWGADKTDDHQVPAARNAAEFVLHLVLRGAFARTPAERRSG</sequence>
<protein>
    <recommendedName>
        <fullName evidence="3">Nucleoside phosphorylase domain-containing protein</fullName>
    </recommendedName>
</protein>
<evidence type="ECO:0000259" key="3">
    <source>
        <dbReference type="Pfam" id="PF01048"/>
    </source>
</evidence>
<dbReference type="Proteomes" id="UP001431429">
    <property type="component" value="Unassembled WGS sequence"/>
</dbReference>
<keyword evidence="2" id="KW-1133">Transmembrane helix</keyword>
<organism evidence="4 5">
    <name type="scientific">Streptomyces albipurpureus</name>
    <dbReference type="NCBI Taxonomy" id="2897419"/>
    <lineage>
        <taxon>Bacteria</taxon>
        <taxon>Bacillati</taxon>
        <taxon>Actinomycetota</taxon>
        <taxon>Actinomycetes</taxon>
        <taxon>Kitasatosporales</taxon>
        <taxon>Streptomycetaceae</taxon>
        <taxon>Streptomyces</taxon>
    </lineage>
</organism>
<dbReference type="PANTHER" id="PTHR46832:SF1">
    <property type="entry name" value="5'-METHYLTHIOADENOSINE_S-ADENOSYLHOMOCYSTEINE NUCLEOSIDASE"/>
    <property type="match status" value="1"/>
</dbReference>
<proteinExistence type="predicted"/>
<evidence type="ECO:0000313" key="5">
    <source>
        <dbReference type="Proteomes" id="UP001431429"/>
    </source>
</evidence>
<feature type="transmembrane region" description="Helical" evidence="2">
    <location>
        <begin position="308"/>
        <end position="328"/>
    </location>
</feature>
<feature type="transmembrane region" description="Helical" evidence="2">
    <location>
        <begin position="130"/>
        <end position="152"/>
    </location>
</feature>
<keyword evidence="2" id="KW-0812">Transmembrane</keyword>
<dbReference type="InterPro" id="IPR000845">
    <property type="entry name" value="Nucleoside_phosphorylase_d"/>
</dbReference>
<gene>
    <name evidence="4" type="ORF">NBG84_19865</name>
</gene>
<evidence type="ECO:0000313" key="4">
    <source>
        <dbReference type="EMBL" id="MCM2390525.1"/>
    </source>
</evidence>
<reference evidence="4" key="1">
    <citation type="submission" date="2022-06" db="EMBL/GenBank/DDBJ databases">
        <title>Genome public.</title>
        <authorList>
            <person name="Sun Q."/>
        </authorList>
    </citation>
    <scope>NUCLEOTIDE SEQUENCE</scope>
    <source>
        <strain evidence="4">CWNU-1</strain>
    </source>
</reference>
<name>A0ABT0UQ21_9ACTN</name>
<dbReference type="Gene3D" id="3.40.50.1580">
    <property type="entry name" value="Nucleoside phosphorylase domain"/>
    <property type="match status" value="1"/>
</dbReference>
<feature type="transmembrane region" description="Helical" evidence="2">
    <location>
        <begin position="158"/>
        <end position="180"/>
    </location>
</feature>
<dbReference type="RefSeq" id="WP_250920867.1">
    <property type="nucleotide sequence ID" value="NZ_JAMQAW010000025.1"/>
</dbReference>
<evidence type="ECO:0000256" key="1">
    <source>
        <dbReference type="SAM" id="MobiDB-lite"/>
    </source>
</evidence>
<dbReference type="InterPro" id="IPR035994">
    <property type="entry name" value="Nucleoside_phosphorylase_sf"/>
</dbReference>
<feature type="transmembrane region" description="Helical" evidence="2">
    <location>
        <begin position="375"/>
        <end position="397"/>
    </location>
</feature>
<dbReference type="PANTHER" id="PTHR46832">
    <property type="entry name" value="5'-METHYLTHIOADENOSINE/S-ADENOSYLHOMOCYSTEINE NUCLEOSIDASE"/>
    <property type="match status" value="1"/>
</dbReference>
<keyword evidence="2" id="KW-0472">Membrane</keyword>
<comment type="caution">
    <text evidence="4">The sequence shown here is derived from an EMBL/GenBank/DDBJ whole genome shotgun (WGS) entry which is preliminary data.</text>
</comment>
<dbReference type="EMBL" id="JAMQAW010000025">
    <property type="protein sequence ID" value="MCM2390525.1"/>
    <property type="molecule type" value="Genomic_DNA"/>
</dbReference>